<dbReference type="PANTHER" id="PTHR15503:SF40">
    <property type="match status" value="1"/>
</dbReference>
<evidence type="ECO:0000313" key="1">
    <source>
        <dbReference type="EMBL" id="RVW86097.1"/>
    </source>
</evidence>
<accession>A0A438HNT6</accession>
<name>A0A438HNT6_VITVI</name>
<dbReference type="PANTHER" id="PTHR15503">
    <property type="entry name" value="LDOC1 RELATED"/>
    <property type="match status" value="1"/>
</dbReference>
<dbReference type="InterPro" id="IPR032567">
    <property type="entry name" value="RTL1-rel"/>
</dbReference>
<proteinExistence type="predicted"/>
<dbReference type="SUPFAM" id="SSF56672">
    <property type="entry name" value="DNA/RNA polymerases"/>
    <property type="match status" value="1"/>
</dbReference>
<gene>
    <name evidence="1" type="ORF">CK203_037946</name>
</gene>
<comment type="caution">
    <text evidence="1">The sequence shown here is derived from an EMBL/GenBank/DDBJ whole genome shotgun (WGS) entry which is preliminary data.</text>
</comment>
<dbReference type="CDD" id="cd00303">
    <property type="entry name" value="retropepsin_like"/>
    <property type="match status" value="1"/>
</dbReference>
<evidence type="ECO:0000313" key="2">
    <source>
        <dbReference type="Proteomes" id="UP000288805"/>
    </source>
</evidence>
<dbReference type="InterPro" id="IPR043128">
    <property type="entry name" value="Rev_trsase/Diguanyl_cyclase"/>
</dbReference>
<protein>
    <submittedName>
        <fullName evidence="1">Uncharacterized protein</fullName>
    </submittedName>
</protein>
<dbReference type="EMBL" id="QGNW01000197">
    <property type="protein sequence ID" value="RVW86097.1"/>
    <property type="molecule type" value="Genomic_DNA"/>
</dbReference>
<dbReference type="InterPro" id="IPR043502">
    <property type="entry name" value="DNA/RNA_pol_sf"/>
</dbReference>
<dbReference type="Gene3D" id="3.30.70.270">
    <property type="match status" value="1"/>
</dbReference>
<reference evidence="1 2" key="1">
    <citation type="journal article" date="2018" name="PLoS Genet.">
        <title>Population sequencing reveals clonal diversity and ancestral inbreeding in the grapevine cultivar Chardonnay.</title>
        <authorList>
            <person name="Roach M.J."/>
            <person name="Johnson D.L."/>
            <person name="Bohlmann J."/>
            <person name="van Vuuren H.J."/>
            <person name="Jones S.J."/>
            <person name="Pretorius I.S."/>
            <person name="Schmidt S.A."/>
            <person name="Borneman A.R."/>
        </authorList>
    </citation>
    <scope>NUCLEOTIDE SEQUENCE [LARGE SCALE GENOMIC DNA]</scope>
    <source>
        <strain evidence="2">cv. Chardonnay</strain>
        <tissue evidence="1">Leaf</tissue>
    </source>
</reference>
<dbReference type="AlphaFoldDB" id="A0A438HNT6"/>
<sequence length="309" mass="35818">MQDKKEKKLCYYCDEKYEPRHKCERRQIYLLEGKEDGDIIGENDEPIEQEEEPLVSVHAIVRATSHQTMQIRDNIKKKVIIILIDSRSTHNFLDFIVVKRTGCVVQQNKPLMVAMADGTKIASTATCKQLVWSMQDKEFKSDMRLIPLERCDMVGWKESGVTQNYNGSLELVTYESLKEVIVEEMSKELQGLLKKYEGMFLEPKGLPPTRPQDHHIPLLPGSVSPSIRPYWYPYVQKREIEKVVNELLTVGSIQKSALNNITIKDKFPILVIDELLDELHGVKFFSKLDLRSGYHHIRVHPDDIYKTTF</sequence>
<dbReference type="Gene3D" id="3.10.10.10">
    <property type="entry name" value="HIV Type 1 Reverse Transcriptase, subunit A, domain 1"/>
    <property type="match status" value="1"/>
</dbReference>
<organism evidence="1 2">
    <name type="scientific">Vitis vinifera</name>
    <name type="common">Grape</name>
    <dbReference type="NCBI Taxonomy" id="29760"/>
    <lineage>
        <taxon>Eukaryota</taxon>
        <taxon>Viridiplantae</taxon>
        <taxon>Streptophyta</taxon>
        <taxon>Embryophyta</taxon>
        <taxon>Tracheophyta</taxon>
        <taxon>Spermatophyta</taxon>
        <taxon>Magnoliopsida</taxon>
        <taxon>eudicotyledons</taxon>
        <taxon>Gunneridae</taxon>
        <taxon>Pentapetalae</taxon>
        <taxon>rosids</taxon>
        <taxon>Vitales</taxon>
        <taxon>Vitaceae</taxon>
        <taxon>Viteae</taxon>
        <taxon>Vitis</taxon>
    </lineage>
</organism>
<dbReference type="Proteomes" id="UP000288805">
    <property type="component" value="Unassembled WGS sequence"/>
</dbReference>